<evidence type="ECO:0000313" key="9">
    <source>
        <dbReference type="Proteomes" id="UP000199322"/>
    </source>
</evidence>
<sequence length="87" mass="9830">MDINKINNNANVNIQKIQQNIKNNKKQAQVNNKDVFELEGNSKKYLELASKLPGVRKKLVNEMKSAIENGTYKIDAEKISKKMLGGL</sequence>
<proteinExistence type="inferred from homology"/>
<evidence type="ECO:0000256" key="3">
    <source>
        <dbReference type="ARBA" id="ARBA00022491"/>
    </source>
</evidence>
<evidence type="ECO:0000256" key="5">
    <source>
        <dbReference type="ARBA" id="ARBA00023015"/>
    </source>
</evidence>
<dbReference type="NCBIfam" id="TIGR03824">
    <property type="entry name" value="FlgM_jcvi"/>
    <property type="match status" value="1"/>
</dbReference>
<dbReference type="EMBL" id="FMYV01000001">
    <property type="protein sequence ID" value="SDB98157.1"/>
    <property type="molecule type" value="Genomic_DNA"/>
</dbReference>
<protein>
    <recommendedName>
        <fullName evidence="2">Negative regulator of flagellin synthesis</fullName>
    </recommendedName>
</protein>
<keyword evidence="6" id="KW-0804">Transcription</keyword>
<accession>A0A1G6HV16</accession>
<evidence type="ECO:0000256" key="2">
    <source>
        <dbReference type="ARBA" id="ARBA00017823"/>
    </source>
</evidence>
<gene>
    <name evidence="8" type="ORF">SAMN04488588_0134</name>
</gene>
<organism evidence="8 9">
    <name type="scientific">Geotoga petraea</name>
    <dbReference type="NCBI Taxonomy" id="28234"/>
    <lineage>
        <taxon>Bacteria</taxon>
        <taxon>Thermotogati</taxon>
        <taxon>Thermotogota</taxon>
        <taxon>Thermotogae</taxon>
        <taxon>Petrotogales</taxon>
        <taxon>Petrotogaceae</taxon>
        <taxon>Geotoga</taxon>
    </lineage>
</organism>
<evidence type="ECO:0000256" key="6">
    <source>
        <dbReference type="ARBA" id="ARBA00023163"/>
    </source>
</evidence>
<keyword evidence="9" id="KW-1185">Reference proteome</keyword>
<dbReference type="RefSeq" id="WP_091401883.1">
    <property type="nucleotide sequence ID" value="NZ_FMYV01000001.1"/>
</dbReference>
<evidence type="ECO:0000256" key="4">
    <source>
        <dbReference type="ARBA" id="ARBA00022795"/>
    </source>
</evidence>
<evidence type="ECO:0000259" key="7">
    <source>
        <dbReference type="Pfam" id="PF04316"/>
    </source>
</evidence>
<evidence type="ECO:0000313" key="8">
    <source>
        <dbReference type="EMBL" id="SDB98157.1"/>
    </source>
</evidence>
<comment type="similarity">
    <text evidence="1">Belongs to the FlgM family.</text>
</comment>
<dbReference type="Proteomes" id="UP000199322">
    <property type="component" value="Unassembled WGS sequence"/>
</dbReference>
<dbReference type="Pfam" id="PF04316">
    <property type="entry name" value="FlgM"/>
    <property type="match status" value="1"/>
</dbReference>
<dbReference type="InterPro" id="IPR035890">
    <property type="entry name" value="Anti-sigma-28_factor_FlgM_sf"/>
</dbReference>
<evidence type="ECO:0000256" key="1">
    <source>
        <dbReference type="ARBA" id="ARBA00005322"/>
    </source>
</evidence>
<dbReference type="SUPFAM" id="SSF101498">
    <property type="entry name" value="Anti-sigma factor FlgM"/>
    <property type="match status" value="1"/>
</dbReference>
<name>A0A1G6HV16_9BACT</name>
<dbReference type="InterPro" id="IPR031316">
    <property type="entry name" value="FlgM_C"/>
</dbReference>
<dbReference type="AlphaFoldDB" id="A0A1G6HV16"/>
<dbReference type="InterPro" id="IPR007412">
    <property type="entry name" value="FlgM"/>
</dbReference>
<dbReference type="GO" id="GO:0045892">
    <property type="term" value="P:negative regulation of DNA-templated transcription"/>
    <property type="evidence" value="ECO:0007669"/>
    <property type="project" value="InterPro"/>
</dbReference>
<keyword evidence="3" id="KW-0678">Repressor</keyword>
<dbReference type="GO" id="GO:0044781">
    <property type="term" value="P:bacterial-type flagellum organization"/>
    <property type="evidence" value="ECO:0007669"/>
    <property type="project" value="UniProtKB-KW"/>
</dbReference>
<keyword evidence="4" id="KW-1005">Bacterial flagellum biogenesis</keyword>
<reference evidence="8 9" key="1">
    <citation type="submission" date="2016-10" db="EMBL/GenBank/DDBJ databases">
        <authorList>
            <person name="de Groot N.N."/>
        </authorList>
    </citation>
    <scope>NUCLEOTIDE SEQUENCE [LARGE SCALE GENOMIC DNA]</scope>
    <source>
        <strain evidence="8 9">WG14</strain>
    </source>
</reference>
<feature type="domain" description="Anti-sigma-28 factor FlgM C-terminal" evidence="7">
    <location>
        <begin position="34"/>
        <end position="84"/>
    </location>
</feature>
<dbReference type="STRING" id="28234.SAMN04488588_0134"/>
<keyword evidence="5" id="KW-0805">Transcription regulation</keyword>